<evidence type="ECO:0000256" key="11">
    <source>
        <dbReference type="RuleBase" id="RU366035"/>
    </source>
</evidence>
<feature type="transmembrane region" description="Helical" evidence="11">
    <location>
        <begin position="296"/>
        <end position="317"/>
    </location>
</feature>
<feature type="transmembrane region" description="Helical" evidence="11">
    <location>
        <begin position="430"/>
        <end position="454"/>
    </location>
</feature>
<sequence>MPQNTYLYLQFHDRLTQIWLNKYTLVLILAALKLLMFLFSIKSSLNIAQAYVLANCDTIDNLYAQAIEDTPYYIAKFGNYMIKESMEGSVKATLTVLSLLVYSSEELFKFLIDLYLGTYECLIVSAIDGTVDVATNATEKLISYVNGSISTLANDLDNGLDDISELINKVLKVADKVENFLTGDDDDDESQIASVNLTISALRNLYIPSSINDKLEALSAKTPSFSEVKNKTQNLIAVPFEKVRNEISDIDVSKIVGNPTNLYVPSTNTSDLSVETSICSPHKAEIVSFFQDLSSVIRITVLVFVILLILGAFAMMIPEWWEEKLLWTKLYKLDDSTYSGNTVEIESSSDEEINNPFNDKNHIKTNNRSDSDFGDVIKSYFECFNPWHNRVYCLFTKISSSLSFLRRSETNTSDKPYLRWTILYVTSERALLILGIGLLGLLVCIVQLITISILNSKLNAFEQNSSMLSLSANSSAVFDKNLELWGNQTNIYINDTQTNINEQVFGWVDTTTKSLNETVTDFIDDIDDALADLFNGTLLYSPMKSVVSCVIESKLYAISNSLTWINEKAEVTLPRVNITEIKDVIVASNTSGTTQNVVERITADTLKFIRNIIKMYKQSVEIEVEIVCAILGIWLLQIPIALLILYFK</sequence>
<keyword evidence="6 11" id="KW-0812">Transmembrane</keyword>
<dbReference type="GO" id="GO:0043332">
    <property type="term" value="C:mating projection tip"/>
    <property type="evidence" value="ECO:0007669"/>
    <property type="project" value="UniProtKB-UniRule"/>
</dbReference>
<dbReference type="KEGG" id="tpf:TPHA_0F00270"/>
<evidence type="ECO:0000256" key="5">
    <source>
        <dbReference type="ARBA" id="ARBA00022475"/>
    </source>
</evidence>
<dbReference type="PANTHER" id="PTHR31030:SF1">
    <property type="entry name" value="PLASMA MEMBRANE FUSION PROTEIN PRM1"/>
    <property type="match status" value="1"/>
</dbReference>
<proteinExistence type="inferred from homology"/>
<dbReference type="GO" id="GO:0005886">
    <property type="term" value="C:plasma membrane"/>
    <property type="evidence" value="ECO:0007669"/>
    <property type="project" value="UniProtKB-SubCell"/>
</dbReference>
<evidence type="ECO:0000256" key="10">
    <source>
        <dbReference type="ARBA" id="ARBA00023180"/>
    </source>
</evidence>
<organism evidence="12 13">
    <name type="scientific">Tetrapisispora phaffii (strain ATCC 24235 / CBS 4417 / NBRC 1672 / NRRL Y-8282 / UCD 70-5)</name>
    <name type="common">Yeast</name>
    <name type="synonym">Fabospora phaffii</name>
    <dbReference type="NCBI Taxonomy" id="1071381"/>
    <lineage>
        <taxon>Eukaryota</taxon>
        <taxon>Fungi</taxon>
        <taxon>Dikarya</taxon>
        <taxon>Ascomycota</taxon>
        <taxon>Saccharomycotina</taxon>
        <taxon>Saccharomycetes</taxon>
        <taxon>Saccharomycetales</taxon>
        <taxon>Saccharomycetaceae</taxon>
        <taxon>Tetrapisispora</taxon>
    </lineage>
</organism>
<dbReference type="OMA" id="MYKSTYR"/>
<dbReference type="GeneID" id="11535512"/>
<evidence type="ECO:0000256" key="1">
    <source>
        <dbReference type="ARBA" id="ARBA00002512"/>
    </source>
</evidence>
<gene>
    <name evidence="12" type="primary">TPHA0F00270</name>
    <name evidence="12" type="ordered locus">TPHA_0F00270</name>
</gene>
<dbReference type="AlphaFoldDB" id="G8BUT2"/>
<evidence type="ECO:0000256" key="7">
    <source>
        <dbReference type="ARBA" id="ARBA00022971"/>
    </source>
</evidence>
<dbReference type="STRING" id="1071381.G8BUT2"/>
<dbReference type="PANTHER" id="PTHR31030">
    <property type="entry name" value="PLASMA MEMBRANE FUSION PROTEIN PRM1"/>
    <property type="match status" value="1"/>
</dbReference>
<evidence type="ECO:0000313" key="13">
    <source>
        <dbReference type="Proteomes" id="UP000005666"/>
    </source>
</evidence>
<comment type="function">
    <text evidence="1 11">Involved in cell fusion during mating by stabilizing the plasma membrane fusion event.</text>
</comment>
<evidence type="ECO:0000256" key="2">
    <source>
        <dbReference type="ARBA" id="ARBA00004651"/>
    </source>
</evidence>
<name>G8BUT2_TETPH</name>
<feature type="transmembrane region" description="Helical" evidence="11">
    <location>
        <begin position="624"/>
        <end position="647"/>
    </location>
</feature>
<keyword evidence="5 11" id="KW-1003">Cell membrane</keyword>
<keyword evidence="8 11" id="KW-1133">Transmembrane helix</keyword>
<keyword evidence="9 11" id="KW-0472">Membrane</keyword>
<accession>G8BUT2</accession>
<reference evidence="12 13" key="1">
    <citation type="journal article" date="2011" name="Proc. Natl. Acad. Sci. U.S.A.">
        <title>Evolutionary erosion of yeast sex chromosomes by mating-type switching accidents.</title>
        <authorList>
            <person name="Gordon J.L."/>
            <person name="Armisen D."/>
            <person name="Proux-Wera E."/>
            <person name="Oheigeartaigh S.S."/>
            <person name="Byrne K.P."/>
            <person name="Wolfe K.H."/>
        </authorList>
    </citation>
    <scope>NUCLEOTIDE SEQUENCE [LARGE SCALE GENOMIC DNA]</scope>
    <source>
        <strain evidence="13">ATCC 24235 / CBS 4417 / NBRC 1672 / NRRL Y-8282 / UCD 70-5</strain>
    </source>
</reference>
<keyword evidence="7 11" id="KW-0184">Conjugation</keyword>
<comment type="subcellular location">
    <subcellularLocation>
        <location evidence="2 11">Cell membrane</location>
        <topology evidence="2 11">Multi-pass membrane protein</topology>
    </subcellularLocation>
</comment>
<protein>
    <recommendedName>
        <fullName evidence="4 11">Plasma membrane fusion protein PRM1</fullName>
    </recommendedName>
</protein>
<dbReference type="eggNOG" id="ENOG502QRP5">
    <property type="taxonomic scope" value="Eukaryota"/>
</dbReference>
<keyword evidence="13" id="KW-1185">Reference proteome</keyword>
<evidence type="ECO:0000256" key="8">
    <source>
        <dbReference type="ARBA" id="ARBA00022989"/>
    </source>
</evidence>
<dbReference type="RefSeq" id="XP_003685948.1">
    <property type="nucleotide sequence ID" value="XM_003685900.1"/>
</dbReference>
<dbReference type="InterPro" id="IPR026777">
    <property type="entry name" value="PRM1"/>
</dbReference>
<comment type="similarity">
    <text evidence="3 11">Belongs to the PRM1 family.</text>
</comment>
<evidence type="ECO:0000256" key="3">
    <source>
        <dbReference type="ARBA" id="ARBA00010780"/>
    </source>
</evidence>
<dbReference type="EMBL" id="HE612861">
    <property type="protein sequence ID" value="CCE63514.1"/>
    <property type="molecule type" value="Genomic_DNA"/>
</dbReference>
<dbReference type="Proteomes" id="UP000005666">
    <property type="component" value="Chromosome 6"/>
</dbReference>
<comment type="caution">
    <text evidence="11">Lacks conserved residue(s) required for the propagation of feature annotation.</text>
</comment>
<dbReference type="HOGENOM" id="CLU_010191_1_0_1"/>
<dbReference type="GO" id="GO:0032220">
    <property type="term" value="P:plasma membrane fusion involved in cytogamy"/>
    <property type="evidence" value="ECO:0007669"/>
    <property type="project" value="EnsemblFungi"/>
</dbReference>
<evidence type="ECO:0000313" key="12">
    <source>
        <dbReference type="EMBL" id="CCE63514.1"/>
    </source>
</evidence>
<dbReference type="OrthoDB" id="5356111at2759"/>
<feature type="transmembrane region" description="Helical" evidence="11">
    <location>
        <begin position="20"/>
        <end position="39"/>
    </location>
</feature>
<evidence type="ECO:0000256" key="9">
    <source>
        <dbReference type="ARBA" id="ARBA00023136"/>
    </source>
</evidence>
<evidence type="ECO:0000256" key="4">
    <source>
        <dbReference type="ARBA" id="ARBA00017621"/>
    </source>
</evidence>
<evidence type="ECO:0000256" key="6">
    <source>
        <dbReference type="ARBA" id="ARBA00022692"/>
    </source>
</evidence>
<keyword evidence="10" id="KW-0325">Glycoprotein</keyword>